<dbReference type="PANTHER" id="PTHR22930:SF85">
    <property type="entry name" value="GH03217P-RELATED"/>
    <property type="match status" value="1"/>
</dbReference>
<gene>
    <name evidence="9" type="ORF">R1sor_026082</name>
</gene>
<dbReference type="PANTHER" id="PTHR22930">
    <property type="match status" value="1"/>
</dbReference>
<evidence type="ECO:0000313" key="9">
    <source>
        <dbReference type="EMBL" id="KAL3676134.1"/>
    </source>
</evidence>
<dbReference type="Pfam" id="PF13359">
    <property type="entry name" value="DDE_Tnp_4"/>
    <property type="match status" value="1"/>
</dbReference>
<proteinExistence type="inferred from homology"/>
<keyword evidence="6" id="KW-0378">Hydrolase</keyword>
<dbReference type="GO" id="GO:0046872">
    <property type="term" value="F:metal ion binding"/>
    <property type="evidence" value="ECO:0007669"/>
    <property type="project" value="UniProtKB-KW"/>
</dbReference>
<dbReference type="AlphaFoldDB" id="A0ABD3GEE7"/>
<evidence type="ECO:0000313" key="10">
    <source>
        <dbReference type="Proteomes" id="UP001633002"/>
    </source>
</evidence>
<evidence type="ECO:0000259" key="8">
    <source>
        <dbReference type="Pfam" id="PF13359"/>
    </source>
</evidence>
<dbReference type="Proteomes" id="UP001633002">
    <property type="component" value="Unassembled WGS sequence"/>
</dbReference>
<feature type="domain" description="DDE Tnp4" evidence="8">
    <location>
        <begin position="116"/>
        <end position="258"/>
    </location>
</feature>
<evidence type="ECO:0000256" key="2">
    <source>
        <dbReference type="ARBA" id="ARBA00004123"/>
    </source>
</evidence>
<dbReference type="GO" id="GO:0016787">
    <property type="term" value="F:hydrolase activity"/>
    <property type="evidence" value="ECO:0007669"/>
    <property type="project" value="UniProtKB-KW"/>
</dbReference>
<comment type="subcellular location">
    <subcellularLocation>
        <location evidence="2">Nucleus</location>
    </subcellularLocation>
</comment>
<comment type="similarity">
    <text evidence="3">Belongs to the HARBI1 family.</text>
</comment>
<keyword evidence="4" id="KW-0540">Nuclease</keyword>
<evidence type="ECO:0000256" key="7">
    <source>
        <dbReference type="ARBA" id="ARBA00023242"/>
    </source>
</evidence>
<evidence type="ECO:0000256" key="3">
    <source>
        <dbReference type="ARBA" id="ARBA00006958"/>
    </source>
</evidence>
<reference evidence="9 10" key="1">
    <citation type="submission" date="2024-09" db="EMBL/GenBank/DDBJ databases">
        <title>Chromosome-scale assembly of Riccia sorocarpa.</title>
        <authorList>
            <person name="Paukszto L."/>
        </authorList>
    </citation>
    <scope>NUCLEOTIDE SEQUENCE [LARGE SCALE GENOMIC DNA]</scope>
    <source>
        <strain evidence="9">LP-2024</strain>
        <tissue evidence="9">Aerial parts of the thallus</tissue>
    </source>
</reference>
<evidence type="ECO:0000256" key="6">
    <source>
        <dbReference type="ARBA" id="ARBA00022801"/>
    </source>
</evidence>
<accession>A0ABD3GEE7</accession>
<comment type="cofactor">
    <cofactor evidence="1">
        <name>a divalent metal cation</name>
        <dbReference type="ChEBI" id="CHEBI:60240"/>
    </cofactor>
</comment>
<comment type="caution">
    <text evidence="9">The sequence shown here is derived from an EMBL/GenBank/DDBJ whole genome shotgun (WGS) entry which is preliminary data.</text>
</comment>
<dbReference type="GO" id="GO:0004518">
    <property type="term" value="F:nuclease activity"/>
    <property type="evidence" value="ECO:0007669"/>
    <property type="project" value="UniProtKB-KW"/>
</dbReference>
<dbReference type="GO" id="GO:0005634">
    <property type="term" value="C:nucleus"/>
    <property type="evidence" value="ECO:0007669"/>
    <property type="project" value="UniProtKB-SubCell"/>
</dbReference>
<name>A0ABD3GEE7_9MARC</name>
<evidence type="ECO:0000256" key="1">
    <source>
        <dbReference type="ARBA" id="ARBA00001968"/>
    </source>
</evidence>
<keyword evidence="10" id="KW-1185">Reference proteome</keyword>
<dbReference type="InterPro" id="IPR027806">
    <property type="entry name" value="HARBI1_dom"/>
</dbReference>
<organism evidence="9 10">
    <name type="scientific">Riccia sorocarpa</name>
    <dbReference type="NCBI Taxonomy" id="122646"/>
    <lineage>
        <taxon>Eukaryota</taxon>
        <taxon>Viridiplantae</taxon>
        <taxon>Streptophyta</taxon>
        <taxon>Embryophyta</taxon>
        <taxon>Marchantiophyta</taxon>
        <taxon>Marchantiopsida</taxon>
        <taxon>Marchantiidae</taxon>
        <taxon>Marchantiales</taxon>
        <taxon>Ricciaceae</taxon>
        <taxon>Riccia</taxon>
    </lineage>
</organism>
<keyword evidence="5" id="KW-0479">Metal-binding</keyword>
<evidence type="ECO:0000256" key="4">
    <source>
        <dbReference type="ARBA" id="ARBA00022722"/>
    </source>
</evidence>
<keyword evidence="7" id="KW-0539">Nucleus</keyword>
<protein>
    <recommendedName>
        <fullName evidence="8">DDE Tnp4 domain-containing protein</fullName>
    </recommendedName>
</protein>
<sequence>MPQRVFRLIVSKLAPSICKQDTQFRKTVPADIRVAAVLLRLAWGANYFNTAEQFGVGSSTIQEFFPEVIEEIVGVLGPDYLQWPRGEAMVKVTRKFERACRLPNIQGALDEMFVLVRAPANQADSYFNRKWYTSLVLQAIANTDGAFLDVSCGMPGSVHDRLVLRRSRFTEKVESGEVLVDPVIVINDNYRLRPYILTDSGYQLESWMMLPFHITPRSSEVQKLSNEKQIRGRIYVERAFGILKARWQILTVGISTSIDWAARVQASPGWHRREGSIPSLATG</sequence>
<evidence type="ECO:0000256" key="5">
    <source>
        <dbReference type="ARBA" id="ARBA00022723"/>
    </source>
</evidence>
<dbReference type="EMBL" id="JBJQOH010000008">
    <property type="protein sequence ID" value="KAL3676134.1"/>
    <property type="molecule type" value="Genomic_DNA"/>
</dbReference>
<dbReference type="InterPro" id="IPR045249">
    <property type="entry name" value="HARBI1-like"/>
</dbReference>